<evidence type="ECO:0000313" key="12">
    <source>
        <dbReference type="Proteomes" id="UP000191518"/>
    </source>
</evidence>
<keyword evidence="7" id="KW-0503">Monooxygenase</keyword>
<evidence type="ECO:0000256" key="2">
    <source>
        <dbReference type="ARBA" id="ARBA00010139"/>
    </source>
</evidence>
<protein>
    <recommendedName>
        <fullName evidence="10">Xylanolytic transcriptional activator regulatory domain-containing protein</fullName>
    </recommendedName>
</protein>
<evidence type="ECO:0000256" key="6">
    <source>
        <dbReference type="ARBA" id="ARBA00023002"/>
    </source>
</evidence>
<comment type="caution">
    <text evidence="11">The sequence shown here is derived from an EMBL/GenBank/DDBJ whole genome shotgun (WGS) entry which is preliminary data.</text>
</comment>
<reference evidence="12" key="1">
    <citation type="journal article" date="2017" name="Nat. Microbiol.">
        <title>Global analysis of biosynthetic gene clusters reveals vast potential of secondary metabolite production in Penicillium species.</title>
        <authorList>
            <person name="Nielsen J.C."/>
            <person name="Grijseels S."/>
            <person name="Prigent S."/>
            <person name="Ji B."/>
            <person name="Dainat J."/>
            <person name="Nielsen K.F."/>
            <person name="Frisvad J.C."/>
            <person name="Workman M."/>
            <person name="Nielsen J."/>
        </authorList>
    </citation>
    <scope>NUCLEOTIDE SEQUENCE [LARGE SCALE GENOMIC DNA]</scope>
    <source>
        <strain evidence="12">IBT 29486</strain>
    </source>
</reference>
<evidence type="ECO:0000259" key="10">
    <source>
        <dbReference type="SMART" id="SM00906"/>
    </source>
</evidence>
<evidence type="ECO:0000256" key="8">
    <source>
        <dbReference type="ARBA" id="ARBA00023242"/>
    </source>
</evidence>
<dbReference type="InterPro" id="IPR050775">
    <property type="entry name" value="FAD-binding_Monooxygenases"/>
</dbReference>
<keyword evidence="4" id="KW-0274">FAD</keyword>
<comment type="cofactor">
    <cofactor evidence="1">
        <name>FAD</name>
        <dbReference type="ChEBI" id="CHEBI:57692"/>
    </cofactor>
</comment>
<comment type="similarity">
    <text evidence="2">Belongs to the FAD-binding monooxygenase family.</text>
</comment>
<organism evidence="11 12">
    <name type="scientific">Penicillium vulpinum</name>
    <dbReference type="NCBI Taxonomy" id="29845"/>
    <lineage>
        <taxon>Eukaryota</taxon>
        <taxon>Fungi</taxon>
        <taxon>Dikarya</taxon>
        <taxon>Ascomycota</taxon>
        <taxon>Pezizomycotina</taxon>
        <taxon>Eurotiomycetes</taxon>
        <taxon>Eurotiomycetidae</taxon>
        <taxon>Eurotiales</taxon>
        <taxon>Aspergillaceae</taxon>
        <taxon>Penicillium</taxon>
    </lineage>
</organism>
<sequence>MDWFEQLPKGWQRERQENFNKITTGSPTSVDMVSDSWTSTLREMPELFGGATGDESSEDHALKIQLQDMKKMESLRLRIENVVKDKKTAEALKPWYNLYCKRPCFHDEYLEAFNKPNVELIDSAGAGVEAVTERGIIVQGKEYPVDCIIYATGYEWGGNYDAGNSKINIEGRNGQTLVEKFKDGPLLVHGCWIRGFPNLSLLSWTQAGTTANGTTTMIKMTEHMIYLQKEFRKRQIRSIEPGQNMEDIWDKQITKSLTPESADGIDSLTDDDANVSLETDSLHVRRAILDIFWTSNELWSNIVDKEQFLASKVGGQASEYYSPSLEDAMLACGSRNSTSSVIRKAGRIYVNRAKEGLLTQVETLSIAAIQKLLLVSNFEAGDGYHRIGWTYCGIALQMLFDLGIHEDCSVLVAQGHLTIREAACRRRLLLSAFLYDTIWAWFMGRPRSVPVSSVILAHSNHSEDLQCDTSALILDAWVDLCILMAEAGDILNLSVSLDDPVVERLSQIYTSVDRLLDTLPDDLAWHSSEMSPLHPSAYGLHTQISAFKMLLLRLPTRSRHPMNSFDIIEKNRVTLKGFTSETSDAAIYENAVRIVRLVHLLIQVHGIEQIVPTILDNIYIAAIILIQHISNAQQLRTQESLSAIENDKNLLDILSKTLAGAEKHYRMTAVLGKNLCSIVRGMNLAGLFRSDNGDEENVTDQSASAGSELAPDQTQHPSDVENPILASDDHFMNSSAFEFTPNLMTGIEQYQGATTDAFPWPLSPVV</sequence>
<evidence type="ECO:0000256" key="4">
    <source>
        <dbReference type="ARBA" id="ARBA00022827"/>
    </source>
</evidence>
<keyword evidence="6" id="KW-0560">Oxidoreductase</keyword>
<evidence type="ECO:0000256" key="1">
    <source>
        <dbReference type="ARBA" id="ARBA00001974"/>
    </source>
</evidence>
<dbReference type="PANTHER" id="PTHR43098">
    <property type="entry name" value="L-ORNITHINE N(5)-MONOOXYGENASE-RELATED"/>
    <property type="match status" value="1"/>
</dbReference>
<dbReference type="EMBL" id="MDYP01000043">
    <property type="protein sequence ID" value="OQE01234.1"/>
    <property type="molecule type" value="Genomic_DNA"/>
</dbReference>
<dbReference type="Proteomes" id="UP000191518">
    <property type="component" value="Unassembled WGS sequence"/>
</dbReference>
<dbReference type="PANTHER" id="PTHR43098:SF4">
    <property type="entry name" value="BLR3857 PROTEIN"/>
    <property type="match status" value="1"/>
</dbReference>
<dbReference type="AlphaFoldDB" id="A0A1V6RIC4"/>
<dbReference type="Pfam" id="PF04082">
    <property type="entry name" value="Fungal_trans"/>
    <property type="match status" value="1"/>
</dbReference>
<keyword evidence="5" id="KW-0521">NADP</keyword>
<name>A0A1V6RIC4_9EURO</name>
<dbReference type="GO" id="GO:0003677">
    <property type="term" value="F:DNA binding"/>
    <property type="evidence" value="ECO:0007669"/>
    <property type="project" value="InterPro"/>
</dbReference>
<evidence type="ECO:0000256" key="9">
    <source>
        <dbReference type="SAM" id="MobiDB-lite"/>
    </source>
</evidence>
<evidence type="ECO:0000256" key="3">
    <source>
        <dbReference type="ARBA" id="ARBA00022630"/>
    </source>
</evidence>
<dbReference type="SUPFAM" id="SSF51905">
    <property type="entry name" value="FAD/NAD(P)-binding domain"/>
    <property type="match status" value="1"/>
</dbReference>
<proteinExistence type="inferred from homology"/>
<evidence type="ECO:0000256" key="7">
    <source>
        <dbReference type="ARBA" id="ARBA00023033"/>
    </source>
</evidence>
<dbReference type="GO" id="GO:0008270">
    <property type="term" value="F:zinc ion binding"/>
    <property type="evidence" value="ECO:0007669"/>
    <property type="project" value="InterPro"/>
</dbReference>
<dbReference type="GO" id="GO:0004497">
    <property type="term" value="F:monooxygenase activity"/>
    <property type="evidence" value="ECO:0007669"/>
    <property type="project" value="UniProtKB-KW"/>
</dbReference>
<dbReference type="GO" id="GO:0006351">
    <property type="term" value="P:DNA-templated transcription"/>
    <property type="evidence" value="ECO:0007669"/>
    <property type="project" value="InterPro"/>
</dbReference>
<feature type="domain" description="Xylanolytic transcriptional activator regulatory" evidence="10">
    <location>
        <begin position="388"/>
        <end position="465"/>
    </location>
</feature>
<dbReference type="Gene3D" id="3.50.50.60">
    <property type="entry name" value="FAD/NAD(P)-binding domain"/>
    <property type="match status" value="1"/>
</dbReference>
<keyword evidence="3" id="KW-0285">Flavoprotein</keyword>
<dbReference type="CDD" id="cd12148">
    <property type="entry name" value="fungal_TF_MHR"/>
    <property type="match status" value="1"/>
</dbReference>
<feature type="region of interest" description="Disordered" evidence="9">
    <location>
        <begin position="691"/>
        <end position="725"/>
    </location>
</feature>
<evidence type="ECO:0000256" key="5">
    <source>
        <dbReference type="ARBA" id="ARBA00022857"/>
    </source>
</evidence>
<dbReference type="SMART" id="SM00906">
    <property type="entry name" value="Fungal_trans"/>
    <property type="match status" value="1"/>
</dbReference>
<accession>A0A1V6RIC4</accession>
<keyword evidence="12" id="KW-1185">Reference proteome</keyword>
<evidence type="ECO:0000313" key="11">
    <source>
        <dbReference type="EMBL" id="OQE01234.1"/>
    </source>
</evidence>
<gene>
    <name evidence="11" type="ORF">PENVUL_c043G06397</name>
</gene>
<keyword evidence="8" id="KW-0539">Nucleus</keyword>
<dbReference type="STRING" id="29845.A0A1V6RIC4"/>
<dbReference type="InterPro" id="IPR007219">
    <property type="entry name" value="XnlR_reg_dom"/>
</dbReference>
<dbReference type="InterPro" id="IPR036188">
    <property type="entry name" value="FAD/NAD-bd_sf"/>
</dbReference>